<sequence length="1096" mass="127124">MADKMVQKTKRSTNNTHNVLYSFIDMVFDSSYYVFIIGGLLRLFFLVYGYWHDSQSSVKYTDIDYSVFTGAAELAYNRRSVYDRETYRYTPLLAWLLIPNVMGFPYFGKILFSICDLIAGYLMKNILIFYKHSRKKINIYTATWLWNPFVIVISTRGNAESMIGMGVLLCLWVALSKRPFLTGCLLGIVIHLKLYAIIYIPTFLWAMDNKYEGKLLKKTFFHWITYSRVCFILAIILVSGLLNGIIYKMPFLNHTYFYHFIRTDHRHNFSPYHLWLYYTSSPVKSFFNIPVFLISFIPQMLLSMGLIPVAFAKKNLPGTMFSQTFAFVTFNKVCTSQYFMWYLILLPFMLPSFNPFLGLLMIVFWISAQGLWLLFAYHLEFLGINVYVFSESSALRNKEKIGPFTWKSGALFLLTGAGLTWYFKNEKEKMQQRRKENQNRSIGNAKIGGPFELTDHNGKNVTNKDFLGKYMLIYFGFTRCPDICPEELDKMASIINCLLYVNNKKNAITPIFITCDPNRDTPSLIKEYLQEFHPQIIGLTGTYESIKAVCKAYRVYFSTPPDIKPGDDYLVDHSIFFYLMNPDGQFQEVFGRHYTAEQIGEKILQHVYNWEKLHEISSRDASKQAKNICLDEVTGEYVSKTQDKKEVAFVSSKFSQINISEINENLTPNVKYYELRLRAINALRESKDPNPYPHKFHVNTNLPDFIKLYSSLKRGEVNKDVVICVSGRIRNKRELSSKLRFYDLYSDGVKVQVMAQAQDCEKDYLKMHEHIQRGDIVGIIGYPGRTAPKGKGKDEGEGGELSVFCREIILLSPCLHMLPMEHYGLTNQETRYRHRYLDLIINKSTREKFIMRAKVIQYIRKFLDSLDFLEVETPMMNMIPGGARGYIIKYHPNGPEGEEICIDFSRPWRRIEIISFLEEKLSVVFPPGDQLHTEETNKFLKNLCEKHGLECLPPTTNPRLLDRLISEFLEPLCINPTFLIGHPQVMSPLAKYHRSKPGLCERFEVFVASKEIINAYTELNDPVEQRLRFEEQARQKDQGDDEVQIIDENFCTALEYGLPPTGGWGMGIDRLVMFLTDSNNIKEVLLFPAMKPDVSN</sequence>
<name>A0ACB7CGI0_9ASCO</name>
<gene>
    <name evidence="1" type="ORF">PORY_002478</name>
</gene>
<proteinExistence type="predicted"/>
<organism evidence="1 2">
    <name type="scientific">Pneumocystis oryctolagi</name>
    <dbReference type="NCBI Taxonomy" id="42067"/>
    <lineage>
        <taxon>Eukaryota</taxon>
        <taxon>Fungi</taxon>
        <taxon>Dikarya</taxon>
        <taxon>Ascomycota</taxon>
        <taxon>Taphrinomycotina</taxon>
        <taxon>Pneumocystomycetes</taxon>
        <taxon>Pneumocystaceae</taxon>
        <taxon>Pneumocystis</taxon>
    </lineage>
</organism>
<dbReference type="Proteomes" id="UP000768646">
    <property type="component" value="Unassembled WGS sequence"/>
</dbReference>
<comment type="caution">
    <text evidence="1">The sequence shown here is derived from an EMBL/GenBank/DDBJ whole genome shotgun (WGS) entry which is preliminary data.</text>
</comment>
<dbReference type="EMBL" id="JABTEG010000011">
    <property type="protein sequence ID" value="KAG4304114.1"/>
    <property type="molecule type" value="Genomic_DNA"/>
</dbReference>
<keyword evidence="2" id="KW-1185">Reference proteome</keyword>
<evidence type="ECO:0000313" key="1">
    <source>
        <dbReference type="EMBL" id="KAG4304114.1"/>
    </source>
</evidence>
<accession>A0ACB7CGI0</accession>
<evidence type="ECO:0000313" key="2">
    <source>
        <dbReference type="Proteomes" id="UP000768646"/>
    </source>
</evidence>
<reference evidence="1 2" key="1">
    <citation type="journal article" date="2021" name="Commun. Biol.">
        <title>Genomic insights into the host specific adaptation of the Pneumocystis genus.</title>
        <authorList>
            <person name="Cisse O.H."/>
            <person name="Ma L."/>
            <person name="Dekker J.P."/>
            <person name="Khil P.P."/>
            <person name="Youn J.-H."/>
            <person name="Brenchley J.M."/>
            <person name="Blair R."/>
            <person name="Pahar B."/>
            <person name="Chabe M."/>
            <person name="Van Rompay K.K.A."/>
            <person name="Keesler R."/>
            <person name="Sukura A."/>
            <person name="Hirsch V."/>
            <person name="Kutty G."/>
            <person name="Liu Y."/>
            <person name="Peng L."/>
            <person name="Chen J."/>
            <person name="Song J."/>
            <person name="Weissenbacher-Lang C."/>
            <person name="Xu J."/>
            <person name="Upham N.S."/>
            <person name="Stajich J.E."/>
            <person name="Cuomo C.A."/>
            <person name="Cushion M.T."/>
            <person name="Kovacs J.A."/>
        </authorList>
    </citation>
    <scope>NUCLEOTIDE SEQUENCE [LARGE SCALE GENOMIC DNA]</scope>
    <source>
        <strain evidence="1 2">RABM</strain>
    </source>
</reference>
<protein>
    <submittedName>
        <fullName evidence="1">Uncharacterized protein</fullName>
    </submittedName>
</protein>